<feature type="compositionally biased region" description="Basic and acidic residues" evidence="2">
    <location>
        <begin position="15"/>
        <end position="36"/>
    </location>
</feature>
<dbReference type="PANTHER" id="PTHR33768">
    <property type="entry name" value="MIP11318P"/>
    <property type="match status" value="1"/>
</dbReference>
<sequence>MDRRIPVSSRICAQREDRRRHELHRERVRSAKKQVDNSEPSVMSMEHVRQNLKREQRLEERYTEIDHENKILMKKMSHIMCQDSVPENQRIGGPQSLNRDLRKKELLRITRENHGILKRIQQAQPVYNHVEWEGNYRRTLGYLQNCSEHPLVLRKTHRPSSELIPIEAESPQEDVDSRYDSCRHLPPHISGFYVNPSEKDMSEVPAEDDMVFVLKEGHHLGDTFYLVEMCANGNTLNVSAYDGSTGTTLGLVLKDRHFRAVHRECNGDYSLIAKRLRVDGARLLLDGDAQSPTKSVELRPSATCEELDADSMVVSRREPSITSIKASVELDSFGDPCVRLHGLTPSSRGDVSPPSSPP</sequence>
<evidence type="ECO:0000313" key="3">
    <source>
        <dbReference type="EMBL" id="CAD8832597.1"/>
    </source>
</evidence>
<organism evidence="3">
    <name type="scientific">Noctiluca scintillans</name>
    <name type="common">Sea sparkle</name>
    <name type="synonym">Red tide dinoflagellate</name>
    <dbReference type="NCBI Taxonomy" id="2966"/>
    <lineage>
        <taxon>Eukaryota</taxon>
        <taxon>Sar</taxon>
        <taxon>Alveolata</taxon>
        <taxon>Dinophyceae</taxon>
        <taxon>Noctilucales</taxon>
        <taxon>Noctilucaceae</taxon>
        <taxon>Noctiluca</taxon>
    </lineage>
</organism>
<dbReference type="InterPro" id="IPR038792">
    <property type="entry name" value="CFAP97D1/2"/>
</dbReference>
<dbReference type="AlphaFoldDB" id="A0A7S0ZU19"/>
<dbReference type="EMBL" id="HBFQ01009914">
    <property type="protein sequence ID" value="CAD8832597.1"/>
    <property type="molecule type" value="Transcribed_RNA"/>
</dbReference>
<proteinExistence type="inferred from homology"/>
<dbReference type="Pfam" id="PF13879">
    <property type="entry name" value="Hmw_CFAP97"/>
    <property type="match status" value="1"/>
</dbReference>
<gene>
    <name evidence="3" type="ORF">NSCI0253_LOCUS6945</name>
</gene>
<feature type="region of interest" description="Disordered" evidence="2">
    <location>
        <begin position="15"/>
        <end position="53"/>
    </location>
</feature>
<evidence type="ECO:0000256" key="2">
    <source>
        <dbReference type="SAM" id="MobiDB-lite"/>
    </source>
</evidence>
<protein>
    <submittedName>
        <fullName evidence="3">Uncharacterized protein</fullName>
    </submittedName>
</protein>
<comment type="similarity">
    <text evidence="1">Belongs to the CFAP97 family.</text>
</comment>
<dbReference type="PANTHER" id="PTHR33768:SF3">
    <property type="entry name" value="MIP11318P"/>
    <property type="match status" value="1"/>
</dbReference>
<evidence type="ECO:0000256" key="1">
    <source>
        <dbReference type="ARBA" id="ARBA00008315"/>
    </source>
</evidence>
<reference evidence="3" key="1">
    <citation type="submission" date="2021-01" db="EMBL/GenBank/DDBJ databases">
        <authorList>
            <person name="Corre E."/>
            <person name="Pelletier E."/>
            <person name="Niang G."/>
            <person name="Scheremetjew M."/>
            <person name="Finn R."/>
            <person name="Kale V."/>
            <person name="Holt S."/>
            <person name="Cochrane G."/>
            <person name="Meng A."/>
            <person name="Brown T."/>
            <person name="Cohen L."/>
        </authorList>
    </citation>
    <scope>NUCLEOTIDE SEQUENCE</scope>
</reference>
<accession>A0A7S0ZU19</accession>
<name>A0A7S0ZU19_NOCSC</name>
<dbReference type="InterPro" id="IPR029488">
    <property type="entry name" value="Hmw/CFAP97"/>
</dbReference>